<protein>
    <recommendedName>
        <fullName evidence="3">Addiction module killer protein</fullName>
    </recommendedName>
</protein>
<name>A0A6J5DXW7_9BURK</name>
<gene>
    <name evidence="1" type="ORF">LMG29739_02787</name>
</gene>
<evidence type="ECO:0000313" key="1">
    <source>
        <dbReference type="EMBL" id="CAB3757806.1"/>
    </source>
</evidence>
<dbReference type="PANTHER" id="PTHR41791">
    <property type="entry name" value="SSL7039 PROTEIN"/>
    <property type="match status" value="1"/>
</dbReference>
<dbReference type="Proteomes" id="UP000494329">
    <property type="component" value="Unassembled WGS sequence"/>
</dbReference>
<accession>A0A6J5DXW7</accession>
<dbReference type="InterPro" id="IPR014056">
    <property type="entry name" value="TypeIITA-like_toxin_pred"/>
</dbReference>
<evidence type="ECO:0008006" key="3">
    <source>
        <dbReference type="Google" id="ProtNLM"/>
    </source>
</evidence>
<proteinExistence type="predicted"/>
<keyword evidence="2" id="KW-1185">Reference proteome</keyword>
<dbReference type="RefSeq" id="WP_175111498.1">
    <property type="nucleotide sequence ID" value="NZ_CADIKF010000019.1"/>
</dbReference>
<evidence type="ECO:0000313" key="2">
    <source>
        <dbReference type="Proteomes" id="UP000494329"/>
    </source>
</evidence>
<organism evidence="1 2">
    <name type="scientific">Paraburkholderia solisilvae</name>
    <dbReference type="NCBI Taxonomy" id="624376"/>
    <lineage>
        <taxon>Bacteria</taxon>
        <taxon>Pseudomonadati</taxon>
        <taxon>Pseudomonadota</taxon>
        <taxon>Betaproteobacteria</taxon>
        <taxon>Burkholderiales</taxon>
        <taxon>Burkholderiaceae</taxon>
        <taxon>Paraburkholderia</taxon>
    </lineage>
</organism>
<sequence>MNTINQTDEFRNWLSGIKDKTLKGAVIGRITRAAHGSFGDCHDVGDGVWEMRVHIGGGARLYYVRDGLTVYLLISGGGKKGQDADIAAAKALWASILKERRK</sequence>
<reference evidence="1 2" key="1">
    <citation type="submission" date="2020-04" db="EMBL/GenBank/DDBJ databases">
        <authorList>
            <person name="De Canck E."/>
        </authorList>
    </citation>
    <scope>NUCLEOTIDE SEQUENCE [LARGE SCALE GENOMIC DNA]</scope>
    <source>
        <strain evidence="1 2">LMG 29739</strain>
    </source>
</reference>
<dbReference type="NCBIfam" id="TIGR02683">
    <property type="entry name" value="upstrm_HI1419"/>
    <property type="match status" value="1"/>
</dbReference>
<dbReference type="PIRSF" id="PIRSF028744">
    <property type="entry name" value="Addict_mod_HI1419"/>
    <property type="match status" value="1"/>
</dbReference>
<dbReference type="PANTHER" id="PTHR41791:SF1">
    <property type="entry name" value="SSL7039 PROTEIN"/>
    <property type="match status" value="1"/>
</dbReference>
<dbReference type="EMBL" id="CADIKF010000019">
    <property type="protein sequence ID" value="CAB3757806.1"/>
    <property type="molecule type" value="Genomic_DNA"/>
</dbReference>
<dbReference type="AlphaFoldDB" id="A0A6J5DXW7"/>